<dbReference type="EMBL" id="CP133622">
    <property type="protein sequence ID" value="WMV54089.1"/>
    <property type="molecule type" value="Genomic_DNA"/>
</dbReference>
<dbReference type="PANTHER" id="PTHR11439">
    <property type="entry name" value="GAG-POL-RELATED RETROTRANSPOSON"/>
    <property type="match status" value="1"/>
</dbReference>
<accession>A0AAF0UZ45</accession>
<protein>
    <submittedName>
        <fullName evidence="1">Uncharacterized protein</fullName>
    </submittedName>
</protein>
<dbReference type="CDD" id="cd09272">
    <property type="entry name" value="RNase_HI_RT_Ty1"/>
    <property type="match status" value="1"/>
</dbReference>
<organism evidence="1 2">
    <name type="scientific">Solanum verrucosum</name>
    <dbReference type="NCBI Taxonomy" id="315347"/>
    <lineage>
        <taxon>Eukaryota</taxon>
        <taxon>Viridiplantae</taxon>
        <taxon>Streptophyta</taxon>
        <taxon>Embryophyta</taxon>
        <taxon>Tracheophyta</taxon>
        <taxon>Spermatophyta</taxon>
        <taxon>Magnoliopsida</taxon>
        <taxon>eudicotyledons</taxon>
        <taxon>Gunneridae</taxon>
        <taxon>Pentapetalae</taxon>
        <taxon>asterids</taxon>
        <taxon>lamiids</taxon>
        <taxon>Solanales</taxon>
        <taxon>Solanaceae</taxon>
        <taxon>Solanoideae</taxon>
        <taxon>Solaneae</taxon>
        <taxon>Solanum</taxon>
    </lineage>
</organism>
<name>A0AAF0UZ45_SOLVR</name>
<evidence type="ECO:0000313" key="2">
    <source>
        <dbReference type="Proteomes" id="UP001234989"/>
    </source>
</evidence>
<evidence type="ECO:0000313" key="1">
    <source>
        <dbReference type="EMBL" id="WMV54089.1"/>
    </source>
</evidence>
<dbReference type="AlphaFoldDB" id="A0AAF0UZ45"/>
<gene>
    <name evidence="1" type="ORF">MTR67_047474</name>
</gene>
<keyword evidence="2" id="KW-1185">Reference proteome</keyword>
<sequence>MSTSAPLLVDDGAPKTDGTEYRSVLGKLQYLSLTRPDIIYAVNKLTQFNTFPSVAHWQAVKRLLRYLKETFLSILSTDLATFSYTKLGDINDRRSISGYIIFLGITPISWCSRKQPTVSRCSTEAEYRAVASALSETN</sequence>
<reference evidence="1" key="1">
    <citation type="submission" date="2023-08" db="EMBL/GenBank/DDBJ databases">
        <title>A de novo genome assembly of Solanum verrucosum Schlechtendal, a Mexican diploid species geographically isolated from the other diploid A-genome species in potato relatives.</title>
        <authorList>
            <person name="Hosaka K."/>
        </authorList>
    </citation>
    <scope>NUCLEOTIDE SEQUENCE</scope>
    <source>
        <tissue evidence="1">Young leaves</tissue>
    </source>
</reference>
<dbReference type="PANTHER" id="PTHR11439:SF463">
    <property type="entry name" value="REVERSE TRANSCRIPTASE TY1_COPIA-TYPE DOMAIN-CONTAINING PROTEIN"/>
    <property type="match status" value="1"/>
</dbReference>
<proteinExistence type="predicted"/>
<dbReference type="Proteomes" id="UP001234989">
    <property type="component" value="Chromosome 11"/>
</dbReference>